<proteinExistence type="predicted"/>
<dbReference type="InterPro" id="IPR027961">
    <property type="entry name" value="DUF4442"/>
</dbReference>
<dbReference type="CDD" id="cd03443">
    <property type="entry name" value="PaaI_thioesterase"/>
    <property type="match status" value="1"/>
</dbReference>
<reference evidence="1" key="1">
    <citation type="submission" date="2022-01" db="EMBL/GenBank/DDBJ databases">
        <title>Nocardioidaceae gen. sp. A5X3R13.</title>
        <authorList>
            <person name="Lopez Marin M.A."/>
            <person name="Uhlik O."/>
        </authorList>
    </citation>
    <scope>NUCLEOTIDE SEQUENCE</scope>
    <source>
        <strain evidence="1">A5X3R13</strain>
    </source>
</reference>
<dbReference type="Gene3D" id="3.10.129.10">
    <property type="entry name" value="Hotdog Thioesterase"/>
    <property type="match status" value="1"/>
</dbReference>
<dbReference type="RefSeq" id="WP_271633305.1">
    <property type="nucleotide sequence ID" value="NZ_CP094970.1"/>
</dbReference>
<accession>A0AA46TG47</accession>
<dbReference type="AlphaFoldDB" id="A0AA46TG47"/>
<dbReference type="Pfam" id="PF14539">
    <property type="entry name" value="DUF4442"/>
    <property type="match status" value="1"/>
</dbReference>
<dbReference type="KEGG" id="sgrg:L0C25_18800"/>
<dbReference type="Proteomes" id="UP001164390">
    <property type="component" value="Chromosome"/>
</dbReference>
<dbReference type="EMBL" id="CP094970">
    <property type="protein sequence ID" value="UYM04563.1"/>
    <property type="molecule type" value="Genomic_DNA"/>
</dbReference>
<dbReference type="InterPro" id="IPR029069">
    <property type="entry name" value="HotDog_dom_sf"/>
</dbReference>
<sequence>MSSTYDLYKSLTKFPLGDRLFSLGFTRRAPYFRTIRPRVVELRPHYAEVRLPDRKAVHNHIGTVHAIAVCNGLEAAMGMLAEATTPKGWRWLPKGMEVSYVAKATSNLVCVAESSQDDWDAAPDVPVKVYAKRDDGTVVVEGVIHLWVTEKPAT</sequence>
<gene>
    <name evidence="1" type="ORF">L0C25_18800</name>
</gene>
<keyword evidence="2" id="KW-1185">Reference proteome</keyword>
<organism evidence="1 2">
    <name type="scientific">Solicola gregarius</name>
    <dbReference type="NCBI Taxonomy" id="2908642"/>
    <lineage>
        <taxon>Bacteria</taxon>
        <taxon>Bacillati</taxon>
        <taxon>Actinomycetota</taxon>
        <taxon>Actinomycetes</taxon>
        <taxon>Propionibacteriales</taxon>
        <taxon>Nocardioidaceae</taxon>
        <taxon>Solicola</taxon>
    </lineage>
</organism>
<evidence type="ECO:0000313" key="1">
    <source>
        <dbReference type="EMBL" id="UYM04563.1"/>
    </source>
</evidence>
<dbReference type="SUPFAM" id="SSF54637">
    <property type="entry name" value="Thioesterase/thiol ester dehydrase-isomerase"/>
    <property type="match status" value="1"/>
</dbReference>
<evidence type="ECO:0000313" key="2">
    <source>
        <dbReference type="Proteomes" id="UP001164390"/>
    </source>
</evidence>
<name>A0AA46TG47_9ACTN</name>
<protein>
    <submittedName>
        <fullName evidence="1">DUF4442 domain-containing protein</fullName>
    </submittedName>
</protein>